<comment type="similarity">
    <text evidence="1">Belongs to the glycosyl hydrolase 57 family.</text>
</comment>
<feature type="domain" description="Alpha-amylase/4-alpha-glucanotransferase C-terminal" evidence="6">
    <location>
        <begin position="415"/>
        <end position="706"/>
    </location>
</feature>
<dbReference type="CDD" id="cd10793">
    <property type="entry name" value="GH57N_TLGT_like"/>
    <property type="match status" value="1"/>
</dbReference>
<reference evidence="7 8" key="1">
    <citation type="submission" date="2019-02" db="EMBL/GenBank/DDBJ databases">
        <title>Deep-cultivation of Planctomycetes and their phenomic and genomic characterization uncovers novel biology.</title>
        <authorList>
            <person name="Wiegand S."/>
            <person name="Jogler M."/>
            <person name="Boedeker C."/>
            <person name="Pinto D."/>
            <person name="Vollmers J."/>
            <person name="Rivas-Marin E."/>
            <person name="Kohn T."/>
            <person name="Peeters S.H."/>
            <person name="Heuer A."/>
            <person name="Rast P."/>
            <person name="Oberbeckmann S."/>
            <person name="Bunk B."/>
            <person name="Jeske O."/>
            <person name="Meyerdierks A."/>
            <person name="Storesund J.E."/>
            <person name="Kallscheuer N."/>
            <person name="Luecker S."/>
            <person name="Lage O.M."/>
            <person name="Pohl T."/>
            <person name="Merkel B.J."/>
            <person name="Hornburger P."/>
            <person name="Mueller R.-W."/>
            <person name="Bruemmer F."/>
            <person name="Labrenz M."/>
            <person name="Spormann A.M."/>
            <person name="Op den Camp H."/>
            <person name="Overmann J."/>
            <person name="Amann R."/>
            <person name="Jetten M.S.M."/>
            <person name="Mascher T."/>
            <person name="Medema M.H."/>
            <person name="Devos D.P."/>
            <person name="Kaster A.-K."/>
            <person name="Ovreas L."/>
            <person name="Rohde M."/>
            <person name="Galperin M.Y."/>
            <person name="Jogler C."/>
        </authorList>
    </citation>
    <scope>NUCLEOTIDE SEQUENCE [LARGE SCALE GENOMIC DNA]</scope>
    <source>
        <strain evidence="7 8">ElP</strain>
    </source>
</reference>
<dbReference type="EMBL" id="CP036426">
    <property type="protein sequence ID" value="QDV36115.1"/>
    <property type="molecule type" value="Genomic_DNA"/>
</dbReference>
<evidence type="ECO:0000259" key="5">
    <source>
        <dbReference type="Pfam" id="PF09094"/>
    </source>
</evidence>
<dbReference type="SUPFAM" id="SSF88713">
    <property type="entry name" value="Glycoside hydrolase/deacetylase"/>
    <property type="match status" value="1"/>
</dbReference>
<name>A0A518H5J8_9BACT</name>
<evidence type="ECO:0000313" key="7">
    <source>
        <dbReference type="EMBL" id="QDV36115.1"/>
    </source>
</evidence>
<dbReference type="Gene3D" id="3.20.110.20">
    <property type="match status" value="1"/>
</dbReference>
<accession>A0A518H5J8</accession>
<feature type="domain" description="Glycoside hydrolase family 57 N-terminal" evidence="4">
    <location>
        <begin position="8"/>
        <end position="240"/>
    </location>
</feature>
<keyword evidence="7" id="KW-0326">Glycosidase</keyword>
<dbReference type="GO" id="GO:0030979">
    <property type="term" value="P:alpha-glucan biosynthetic process"/>
    <property type="evidence" value="ECO:0007669"/>
    <property type="project" value="InterPro"/>
</dbReference>
<dbReference type="Gene3D" id="2.70.98.10">
    <property type="match status" value="1"/>
</dbReference>
<dbReference type="InterPro" id="IPR011330">
    <property type="entry name" value="Glyco_hydro/deAcase_b/a-brl"/>
</dbReference>
<dbReference type="GO" id="GO:0004556">
    <property type="term" value="F:alpha-amylase activity"/>
    <property type="evidence" value="ECO:0007669"/>
    <property type="project" value="UniProtKB-EC"/>
</dbReference>
<evidence type="ECO:0000256" key="3">
    <source>
        <dbReference type="SAM" id="MobiDB-lite"/>
    </source>
</evidence>
<dbReference type="Pfam" id="PF09094">
    <property type="entry name" value="AmyA-A_glucT_m"/>
    <property type="match status" value="1"/>
</dbReference>
<dbReference type="InterPro" id="IPR040042">
    <property type="entry name" value="Branching_enz_MT3115-like"/>
</dbReference>
<dbReference type="OrthoDB" id="8476at2"/>
<dbReference type="InterPro" id="IPR014718">
    <property type="entry name" value="GH-type_carb-bd"/>
</dbReference>
<feature type="domain" description="Alpha-amylase/4-alpha-glucanotransferase central" evidence="5">
    <location>
        <begin position="314"/>
        <end position="393"/>
    </location>
</feature>
<evidence type="ECO:0000256" key="1">
    <source>
        <dbReference type="ARBA" id="ARBA00006821"/>
    </source>
</evidence>
<dbReference type="EC" id="3.2.1.1" evidence="7"/>
<dbReference type="KEGG" id="tpla:ElP_40280"/>
<keyword evidence="7" id="KW-0378">Hydrolase</keyword>
<evidence type="ECO:0000259" key="6">
    <source>
        <dbReference type="Pfam" id="PF09095"/>
    </source>
</evidence>
<dbReference type="GO" id="GO:0030246">
    <property type="term" value="F:carbohydrate binding"/>
    <property type="evidence" value="ECO:0007669"/>
    <property type="project" value="InterPro"/>
</dbReference>
<proteinExistence type="inferred from homology"/>
<dbReference type="GO" id="GO:0003844">
    <property type="term" value="F:1,4-alpha-glucan branching enzyme activity"/>
    <property type="evidence" value="ECO:0007669"/>
    <property type="project" value="InterPro"/>
</dbReference>
<dbReference type="InterPro" id="IPR015179">
    <property type="entry name" value="A-amylase/a-glucTrfase_C"/>
</dbReference>
<feature type="region of interest" description="Disordered" evidence="3">
    <location>
        <begin position="714"/>
        <end position="744"/>
    </location>
</feature>
<evidence type="ECO:0000313" key="8">
    <source>
        <dbReference type="Proteomes" id="UP000317835"/>
    </source>
</evidence>
<dbReference type="PANTHER" id="PTHR41695">
    <property type="entry name" value="1,4-ALPHA-GLUCAN BRANCHING ENZYME RV3031-RELATED"/>
    <property type="match status" value="1"/>
</dbReference>
<evidence type="ECO:0000259" key="4">
    <source>
        <dbReference type="Pfam" id="PF03065"/>
    </source>
</evidence>
<dbReference type="Pfam" id="PF03065">
    <property type="entry name" value="Glyco_hydro_57"/>
    <property type="match status" value="1"/>
</dbReference>
<sequence length="744" mass="84074">MSRVRLILALHDHQPVGNFDSVFQDAYRDSYLPFLELMEQYPELPFSLHTSGPLMEWLVANRPEYVERLRAMVSAGRVEILGGGFYEPILTMIPHRDRVGQIQTYSEYLGRVLGQPIRGAWVAERVWEQHLASALVEAGIEFTVLDDFHFQRAGAASDDLFGYYLTEDEGNLLKVFPNSERMRYLVPWQEPHDAYEYLRQLAQARPGAVVVCADDGEKFGGWPETHEHIFAKGWLRRFCDMLMANRDWLEPTSFAAVVDSTVPLGKVYLPDCSYREMTEWVLPAGQLSAYEEAVKRSEGEAAVNHVRPFLRAGGFWRNFKNKYAETDEMYARMLEISRRLDRLEEGGEADAEALDDARRELYRGQCNCPYWHGAFGGLYLPHLRNAIYKHLIASHDDLDRAEGKLGPRVSLEVADFNLDARLEAKLENDRLVAFVRPASGGHVYELDVRRAGVNVLATLDRRPESYHGAIASAALAGPSVEVQEGPSNLHDRVILKQEGMDKLLVYDRSPRKALVDHFFPMDVSLEDLRACRVIERGDFASGTYLSKAHREDGRVALMMERQGQADGHLIRIHKTIAMETGRPGLEVVYILEDLPVGRPVHFGVELNLASMAGHAEDRFLSDPHGHRLGLLDAPLDLPHSEGLDLTDEWLNLGVSLRWSVPCSLWTFPVETASQSEGGFEGIYQSTAVIPHWRITADEHRRWTVRISWALDLARPEPQAESGPDGPARQSQRPAPRVADAPTVR</sequence>
<evidence type="ECO:0000256" key="2">
    <source>
        <dbReference type="ARBA" id="ARBA00023277"/>
    </source>
</evidence>
<organism evidence="7 8">
    <name type="scientific">Tautonia plasticadhaerens</name>
    <dbReference type="NCBI Taxonomy" id="2527974"/>
    <lineage>
        <taxon>Bacteria</taxon>
        <taxon>Pseudomonadati</taxon>
        <taxon>Planctomycetota</taxon>
        <taxon>Planctomycetia</taxon>
        <taxon>Isosphaerales</taxon>
        <taxon>Isosphaeraceae</taxon>
        <taxon>Tautonia</taxon>
    </lineage>
</organism>
<keyword evidence="2" id="KW-0119">Carbohydrate metabolism</keyword>
<dbReference type="GO" id="GO:0005576">
    <property type="term" value="C:extracellular region"/>
    <property type="evidence" value="ECO:0007669"/>
    <property type="project" value="TreeGrafter"/>
</dbReference>
<protein>
    <submittedName>
        <fullName evidence="7">Alpha-amylase 1</fullName>
        <ecNumber evidence="7">3.2.1.1</ecNumber>
    </submittedName>
</protein>
<dbReference type="RefSeq" id="WP_145272169.1">
    <property type="nucleotide sequence ID" value="NZ_CP036426.1"/>
</dbReference>
<gene>
    <name evidence="7" type="primary">amyA</name>
    <name evidence="7" type="ORF">ElP_40280</name>
</gene>
<dbReference type="SUPFAM" id="SSF74650">
    <property type="entry name" value="Galactose mutarotase-like"/>
    <property type="match status" value="1"/>
</dbReference>
<keyword evidence="8" id="KW-1185">Reference proteome</keyword>
<dbReference type="AlphaFoldDB" id="A0A518H5J8"/>
<dbReference type="InterPro" id="IPR011013">
    <property type="entry name" value="Gal_mutarotase_sf_dom"/>
</dbReference>
<dbReference type="InterPro" id="IPR004300">
    <property type="entry name" value="Glyco_hydro_57_N"/>
</dbReference>
<dbReference type="InterPro" id="IPR028995">
    <property type="entry name" value="Glyco_hydro_57/38_cen_sf"/>
</dbReference>
<dbReference type="Proteomes" id="UP000317835">
    <property type="component" value="Chromosome"/>
</dbReference>
<dbReference type="PANTHER" id="PTHR41695:SF1">
    <property type="entry name" value="1,4-ALPHA-GLUCAN BRANCHING ENZYME TK1436"/>
    <property type="match status" value="1"/>
</dbReference>
<dbReference type="InterPro" id="IPR015178">
    <property type="entry name" value="A-amylase/a-glucTrfase_central"/>
</dbReference>
<dbReference type="SUPFAM" id="SSF88688">
    <property type="entry name" value="Families 57/38 glycoside transferase middle domain"/>
    <property type="match status" value="1"/>
</dbReference>
<dbReference type="Pfam" id="PF09095">
    <property type="entry name" value="AmyA-gluTrfs_C"/>
    <property type="match status" value="1"/>
</dbReference>